<name>A0A9N8WGE8_FUNMO</name>
<comment type="caution">
    <text evidence="1">The sequence shown here is derived from an EMBL/GenBank/DDBJ whole genome shotgun (WGS) entry which is preliminary data.</text>
</comment>
<dbReference type="Proteomes" id="UP000789375">
    <property type="component" value="Unassembled WGS sequence"/>
</dbReference>
<gene>
    <name evidence="1" type="ORF">FMOSSE_LOCUS3214</name>
</gene>
<keyword evidence="2" id="KW-1185">Reference proteome</keyword>
<reference evidence="1" key="1">
    <citation type="submission" date="2021-06" db="EMBL/GenBank/DDBJ databases">
        <authorList>
            <person name="Kallberg Y."/>
            <person name="Tangrot J."/>
            <person name="Rosling A."/>
        </authorList>
    </citation>
    <scope>NUCLEOTIDE SEQUENCE</scope>
    <source>
        <strain evidence="1">87-6 pot B 2015</strain>
    </source>
</reference>
<organism evidence="1 2">
    <name type="scientific">Funneliformis mosseae</name>
    <name type="common">Endomycorrhizal fungus</name>
    <name type="synonym">Glomus mosseae</name>
    <dbReference type="NCBI Taxonomy" id="27381"/>
    <lineage>
        <taxon>Eukaryota</taxon>
        <taxon>Fungi</taxon>
        <taxon>Fungi incertae sedis</taxon>
        <taxon>Mucoromycota</taxon>
        <taxon>Glomeromycotina</taxon>
        <taxon>Glomeromycetes</taxon>
        <taxon>Glomerales</taxon>
        <taxon>Glomeraceae</taxon>
        <taxon>Funneliformis</taxon>
    </lineage>
</organism>
<evidence type="ECO:0000313" key="1">
    <source>
        <dbReference type="EMBL" id="CAG8484800.1"/>
    </source>
</evidence>
<evidence type="ECO:0000313" key="2">
    <source>
        <dbReference type="Proteomes" id="UP000789375"/>
    </source>
</evidence>
<accession>A0A9N8WGE8</accession>
<dbReference type="AlphaFoldDB" id="A0A9N8WGE8"/>
<dbReference type="EMBL" id="CAJVPP010000457">
    <property type="protein sequence ID" value="CAG8484800.1"/>
    <property type="molecule type" value="Genomic_DNA"/>
</dbReference>
<proteinExistence type="predicted"/>
<protein>
    <submittedName>
        <fullName evidence="1">14267_t:CDS:1</fullName>
    </submittedName>
</protein>
<sequence length="213" mass="25254">MEYSQNSQITSTVHDEKKIAFDVPGWGHTLVSVNESMNAQNLYWFVGVDNIDINKVIYKVEDLVFEASKDESVKFIYEKCDDKIVQVVPLLENVTENEIIKNHFWQLSIFVKDLLFVTLQDLKFKIEELDIKSICYGIWQDFKFLLEVLDIRGMCTSVWRSIKHIIETFDFQTILINARRYLRFLLEVINSKEVCSGTWQDIKFLYETFRIRL</sequence>